<gene>
    <name evidence="5" type="ORF">FHX76_001500</name>
</gene>
<evidence type="ECO:0000256" key="2">
    <source>
        <dbReference type="ARBA" id="ARBA00022670"/>
    </source>
</evidence>
<evidence type="ECO:0000256" key="3">
    <source>
        <dbReference type="ARBA" id="ARBA00022801"/>
    </source>
</evidence>
<keyword evidence="2" id="KW-0645">Protease</keyword>
<evidence type="ECO:0000313" key="5">
    <source>
        <dbReference type="EMBL" id="NIH53632.1"/>
    </source>
</evidence>
<accession>A0A7X5TUJ1</accession>
<dbReference type="GO" id="GO:0008236">
    <property type="term" value="F:serine-type peptidase activity"/>
    <property type="evidence" value="ECO:0007669"/>
    <property type="project" value="UniProtKB-KW"/>
</dbReference>
<dbReference type="GO" id="GO:0008241">
    <property type="term" value="F:peptidyl-dipeptidase activity"/>
    <property type="evidence" value="ECO:0007669"/>
    <property type="project" value="UniProtKB-EC"/>
</dbReference>
<dbReference type="GO" id="GO:0006508">
    <property type="term" value="P:proteolysis"/>
    <property type="evidence" value="ECO:0007669"/>
    <property type="project" value="UniProtKB-KW"/>
</dbReference>
<dbReference type="Pfam" id="PF03575">
    <property type="entry name" value="Peptidase_S51"/>
    <property type="match status" value="1"/>
</dbReference>
<proteinExistence type="inferred from homology"/>
<dbReference type="Proteomes" id="UP000541033">
    <property type="component" value="Unassembled WGS sequence"/>
</dbReference>
<dbReference type="GO" id="GO:0004180">
    <property type="term" value="F:carboxypeptidase activity"/>
    <property type="evidence" value="ECO:0007669"/>
    <property type="project" value="UniProtKB-KW"/>
</dbReference>
<comment type="caution">
    <text evidence="5">The sequence shown here is derived from an EMBL/GenBank/DDBJ whole genome shotgun (WGS) entry which is preliminary data.</text>
</comment>
<keyword evidence="3 5" id="KW-0378">Hydrolase</keyword>
<protein>
    <submittedName>
        <fullName evidence="5">Cyanophycinase</fullName>
        <ecNumber evidence="5">3.4.15.6</ecNumber>
    </submittedName>
</protein>
<dbReference type="InterPro" id="IPR005320">
    <property type="entry name" value="Peptidase_S51"/>
</dbReference>
<dbReference type="Gene3D" id="3.40.50.880">
    <property type="match status" value="1"/>
</dbReference>
<comment type="similarity">
    <text evidence="1">Belongs to the peptidase S51 family.</text>
</comment>
<dbReference type="EMBL" id="JAAMOX010000001">
    <property type="protein sequence ID" value="NIH53632.1"/>
    <property type="molecule type" value="Genomic_DNA"/>
</dbReference>
<dbReference type="RefSeq" id="WP_341777889.1">
    <property type="nucleotide sequence ID" value="NZ_JAAMOX010000001.1"/>
</dbReference>
<keyword evidence="6" id="KW-1185">Reference proteome</keyword>
<keyword evidence="5" id="KW-0121">Carboxypeptidase</keyword>
<evidence type="ECO:0000256" key="1">
    <source>
        <dbReference type="ARBA" id="ARBA00006534"/>
    </source>
</evidence>
<keyword evidence="4" id="KW-0720">Serine protease</keyword>
<organism evidence="5 6">
    <name type="scientific">Lysinibacter cavernae</name>
    <dbReference type="NCBI Taxonomy" id="1640652"/>
    <lineage>
        <taxon>Bacteria</taxon>
        <taxon>Bacillati</taxon>
        <taxon>Actinomycetota</taxon>
        <taxon>Actinomycetes</taxon>
        <taxon>Micrococcales</taxon>
        <taxon>Microbacteriaceae</taxon>
        <taxon>Lysinibacter</taxon>
    </lineage>
</organism>
<evidence type="ECO:0000313" key="6">
    <source>
        <dbReference type="Proteomes" id="UP000541033"/>
    </source>
</evidence>
<dbReference type="EC" id="3.4.15.6" evidence="5"/>
<reference evidence="5 6" key="1">
    <citation type="submission" date="2020-02" db="EMBL/GenBank/DDBJ databases">
        <title>Sequencing the genomes of 1000 actinobacteria strains.</title>
        <authorList>
            <person name="Klenk H.-P."/>
        </authorList>
    </citation>
    <scope>NUCLEOTIDE SEQUENCE [LARGE SCALE GENOMIC DNA]</scope>
    <source>
        <strain evidence="5 6">DSM 27960</strain>
    </source>
</reference>
<dbReference type="InterPro" id="IPR029062">
    <property type="entry name" value="Class_I_gatase-like"/>
</dbReference>
<dbReference type="AlphaFoldDB" id="A0A7X5TUJ1"/>
<evidence type="ECO:0000256" key="4">
    <source>
        <dbReference type="ARBA" id="ARBA00022825"/>
    </source>
</evidence>
<dbReference type="SUPFAM" id="SSF52317">
    <property type="entry name" value="Class I glutamine amidotransferase-like"/>
    <property type="match status" value="1"/>
</dbReference>
<sequence length="241" mass="24410">MSIFLVGSGEPGGLTQVWNEFAAEAGQIASLSDRAGAPTVAVVIVHEGDGDARANNVESVLSQVDGVSVTVRTLLAEDGQSLRAEDFMDVDGIVVAGGLTPVYRTVLSQAAETIRELVGGGVPYLGFSAGAAIAAERALIGGWQIGGVQVAPEPASEGLDEVTIADGLGLIDLSIEVHAAQWGTLTRLIAAAEAGLVEAGIGLDEETALIVGQGPLRVVGAGSVWRVQTADSRVIVSSMGA</sequence>
<name>A0A7X5TUJ1_9MICO</name>